<reference evidence="2" key="1">
    <citation type="submission" date="2017-04" db="EMBL/GenBank/DDBJ databases">
        <authorList>
            <person name="Varghese N."/>
            <person name="Submissions S."/>
        </authorList>
    </citation>
    <scope>NUCLEOTIDE SEQUENCE [LARGE SCALE GENOMIC DNA]</scope>
    <source>
        <strain evidence="2">DSM 16537</strain>
    </source>
</reference>
<evidence type="ECO:0000313" key="1">
    <source>
        <dbReference type="EMBL" id="SMD43307.1"/>
    </source>
</evidence>
<dbReference type="OrthoDB" id="826073at2"/>
<proteinExistence type="predicted"/>
<dbReference type="Proteomes" id="UP000192333">
    <property type="component" value="Chromosome I"/>
</dbReference>
<dbReference type="AlphaFoldDB" id="A0A1W2H2Y4"/>
<dbReference type="STRING" id="758820.SAMN00777080_1897"/>
<evidence type="ECO:0000313" key="2">
    <source>
        <dbReference type="Proteomes" id="UP000192333"/>
    </source>
</evidence>
<gene>
    <name evidence="1" type="ORF">SAMN00777080_1897</name>
</gene>
<dbReference type="EMBL" id="LT838813">
    <property type="protein sequence ID" value="SMD43307.1"/>
    <property type="molecule type" value="Genomic_DNA"/>
</dbReference>
<dbReference type="RefSeq" id="WP_084120046.1">
    <property type="nucleotide sequence ID" value="NZ_LT838813.1"/>
</dbReference>
<sequence length="83" mass="9800">MFEGPNYPQTLDESLFDEWLEKGRSSKIPYAYLIVIWDELDGLYSPVYVEERSELQKFARYGQAPDHQLLMAAYDLYSETRVI</sequence>
<name>A0A1W2H2Y4_9BACT</name>
<protein>
    <submittedName>
        <fullName evidence="1">Uncharacterized protein</fullName>
    </submittedName>
</protein>
<accession>A0A1W2H2Y4</accession>
<keyword evidence="2" id="KW-1185">Reference proteome</keyword>
<organism evidence="1 2">
    <name type="scientific">Aquiflexum balticum DSM 16537</name>
    <dbReference type="NCBI Taxonomy" id="758820"/>
    <lineage>
        <taxon>Bacteria</taxon>
        <taxon>Pseudomonadati</taxon>
        <taxon>Bacteroidota</taxon>
        <taxon>Cytophagia</taxon>
        <taxon>Cytophagales</taxon>
        <taxon>Cyclobacteriaceae</taxon>
        <taxon>Aquiflexum</taxon>
    </lineage>
</organism>